<feature type="transmembrane region" description="Helical" evidence="8">
    <location>
        <begin position="37"/>
        <end position="60"/>
    </location>
</feature>
<keyword evidence="3 8" id="KW-0812">Transmembrane</keyword>
<evidence type="ECO:0000313" key="11">
    <source>
        <dbReference type="EMBL" id="CAD8735997.1"/>
    </source>
</evidence>
<dbReference type="SUPFAM" id="SSF52540">
    <property type="entry name" value="P-loop containing nucleoside triphosphate hydrolases"/>
    <property type="match status" value="1"/>
</dbReference>
<dbReference type="GO" id="GO:0015421">
    <property type="term" value="F:ABC-type oligopeptide transporter activity"/>
    <property type="evidence" value="ECO:0007669"/>
    <property type="project" value="TreeGrafter"/>
</dbReference>
<evidence type="ECO:0000256" key="5">
    <source>
        <dbReference type="ARBA" id="ARBA00022840"/>
    </source>
</evidence>
<dbReference type="SMART" id="SM00382">
    <property type="entry name" value="AAA"/>
    <property type="match status" value="1"/>
</dbReference>
<keyword evidence="2" id="KW-0813">Transport</keyword>
<evidence type="ECO:0000256" key="2">
    <source>
        <dbReference type="ARBA" id="ARBA00022448"/>
    </source>
</evidence>
<evidence type="ECO:0000256" key="7">
    <source>
        <dbReference type="ARBA" id="ARBA00023136"/>
    </source>
</evidence>
<evidence type="ECO:0000256" key="8">
    <source>
        <dbReference type="SAM" id="Phobius"/>
    </source>
</evidence>
<gene>
    <name evidence="11" type="ORF">HAND1043_LOCUS2488</name>
</gene>
<dbReference type="GO" id="GO:0005524">
    <property type="term" value="F:ATP binding"/>
    <property type="evidence" value="ECO:0007669"/>
    <property type="project" value="UniProtKB-KW"/>
</dbReference>
<dbReference type="PROSITE" id="PS00211">
    <property type="entry name" value="ABC_TRANSPORTER_1"/>
    <property type="match status" value="1"/>
</dbReference>
<keyword evidence="7 8" id="KW-0472">Membrane</keyword>
<dbReference type="GO" id="GO:0005743">
    <property type="term" value="C:mitochondrial inner membrane"/>
    <property type="evidence" value="ECO:0007669"/>
    <property type="project" value="UniProtKB-SubCell"/>
</dbReference>
<dbReference type="PROSITE" id="PS50929">
    <property type="entry name" value="ABC_TM1F"/>
    <property type="match status" value="1"/>
</dbReference>
<reference evidence="11" key="1">
    <citation type="submission" date="2021-01" db="EMBL/GenBank/DDBJ databases">
        <authorList>
            <person name="Corre E."/>
            <person name="Pelletier E."/>
            <person name="Niang G."/>
            <person name="Scheremetjew M."/>
            <person name="Finn R."/>
            <person name="Kale V."/>
            <person name="Holt S."/>
            <person name="Cochrane G."/>
            <person name="Meng A."/>
            <person name="Brown T."/>
            <person name="Cohen L."/>
        </authorList>
    </citation>
    <scope>NUCLEOTIDE SEQUENCE</scope>
    <source>
        <strain evidence="11">CCMP441</strain>
    </source>
</reference>
<dbReference type="Pfam" id="PF00005">
    <property type="entry name" value="ABC_tran"/>
    <property type="match status" value="1"/>
</dbReference>
<evidence type="ECO:0000259" key="10">
    <source>
        <dbReference type="PROSITE" id="PS50929"/>
    </source>
</evidence>
<dbReference type="InterPro" id="IPR036640">
    <property type="entry name" value="ABC1_TM_sf"/>
</dbReference>
<dbReference type="GO" id="GO:0090374">
    <property type="term" value="P:oligopeptide export from mitochondrion"/>
    <property type="evidence" value="ECO:0007669"/>
    <property type="project" value="TreeGrafter"/>
</dbReference>
<evidence type="ECO:0000256" key="4">
    <source>
        <dbReference type="ARBA" id="ARBA00022741"/>
    </source>
</evidence>
<dbReference type="CDD" id="cd18573">
    <property type="entry name" value="ABC_6TM_ABCB10_like"/>
    <property type="match status" value="1"/>
</dbReference>
<evidence type="ECO:0000256" key="6">
    <source>
        <dbReference type="ARBA" id="ARBA00022989"/>
    </source>
</evidence>
<accession>A0A7S0THF0</accession>
<dbReference type="InterPro" id="IPR017871">
    <property type="entry name" value="ABC_transporter-like_CS"/>
</dbReference>
<dbReference type="InterPro" id="IPR039421">
    <property type="entry name" value="Type_1_exporter"/>
</dbReference>
<dbReference type="InterPro" id="IPR027417">
    <property type="entry name" value="P-loop_NTPase"/>
</dbReference>
<evidence type="ECO:0000256" key="1">
    <source>
        <dbReference type="ARBA" id="ARBA00004448"/>
    </source>
</evidence>
<sequence length="604" mass="65369">MEVQEDKEEKKKSNLMSPEGRSSVMRVLRLVEPEKRLLLLAMSTIVVTTPISLFFPMAVGKLLDVATTADPIITPVTVAGALLVVFGLQGLMMTTRDGMLTVAGERMAARLRRQTFEAVLRQDMSFFDETRTGELLNRLASDTSVIQKAITNNVTSALKSAGMVVGCTAMLIYTSPKLALVSVLVLPPGGIVAVYMGRFMKRKQSEVQDALAKTSQQAEEVITSMKTVRQFAREANEAARYGGMMAETRQLATSVGIANTLLGTGIHVAANISLACVLGYGGTLVVAGEMTAGVLTSFLLYSVYLGFNVGSLSGIYGDLMKAVGASLRIFSILDREPSLPAYDSRHTTELGARLDDFNGGVEFKDVVFRYPTRPQSAILQGFTLKMEPGQVIGIVGASGSGKSTIGALLTRLYDPEQGTVLLDGHNVKDLSAEWLRGVVASVPQEPVLFAVSIADNIRYGRLDATDDEVRRVAEVANAHEFISRFPDGYDTFVGERGMQLSGGQKQRLAIARALIKQPKVLLLDEATSALDSESEKLVEQAIERVSHAGMTVVKIAHRLNTIRDADVICMVVKGKVEEKGSYAELMKSNGAFKQLVKNQTSDYH</sequence>
<dbReference type="FunFam" id="1.20.1560.10:FF:000058">
    <property type="entry name" value="ABC transporter B family member 25"/>
    <property type="match status" value="1"/>
</dbReference>
<keyword evidence="4" id="KW-0547">Nucleotide-binding</keyword>
<name>A0A7S0THF0_HEMAN</name>
<dbReference type="InterPro" id="IPR003439">
    <property type="entry name" value="ABC_transporter-like_ATP-bd"/>
</dbReference>
<dbReference type="InterPro" id="IPR003593">
    <property type="entry name" value="AAA+_ATPase"/>
</dbReference>
<evidence type="ECO:0000256" key="3">
    <source>
        <dbReference type="ARBA" id="ARBA00022692"/>
    </source>
</evidence>
<feature type="domain" description="ABC transporter" evidence="9">
    <location>
        <begin position="361"/>
        <end position="598"/>
    </location>
</feature>
<comment type="subcellular location">
    <subcellularLocation>
        <location evidence="1">Mitochondrion inner membrane</location>
        <topology evidence="1">Multi-pass membrane protein</topology>
    </subcellularLocation>
</comment>
<evidence type="ECO:0000259" key="9">
    <source>
        <dbReference type="PROSITE" id="PS50893"/>
    </source>
</evidence>
<dbReference type="Gene3D" id="3.40.50.300">
    <property type="entry name" value="P-loop containing nucleotide triphosphate hydrolases"/>
    <property type="match status" value="1"/>
</dbReference>
<dbReference type="AlphaFoldDB" id="A0A7S0THF0"/>
<keyword evidence="5" id="KW-0067">ATP-binding</keyword>
<dbReference type="GO" id="GO:0016887">
    <property type="term" value="F:ATP hydrolysis activity"/>
    <property type="evidence" value="ECO:0007669"/>
    <property type="project" value="InterPro"/>
</dbReference>
<protein>
    <recommendedName>
        <fullName evidence="12">ABC transporter</fullName>
    </recommendedName>
</protein>
<feature type="transmembrane region" description="Helical" evidence="8">
    <location>
        <begin position="72"/>
        <end position="91"/>
    </location>
</feature>
<organism evidence="11">
    <name type="scientific">Hemiselmis andersenii</name>
    <name type="common">Cryptophyte alga</name>
    <dbReference type="NCBI Taxonomy" id="464988"/>
    <lineage>
        <taxon>Eukaryota</taxon>
        <taxon>Cryptophyceae</taxon>
        <taxon>Cryptomonadales</taxon>
        <taxon>Hemiselmidaceae</taxon>
        <taxon>Hemiselmis</taxon>
    </lineage>
</organism>
<dbReference type="FunFam" id="3.40.50.300:FF:000403">
    <property type="entry name" value="ATP-binding cassette sub-family B member 8, mitochondrial"/>
    <property type="match status" value="1"/>
</dbReference>
<dbReference type="EMBL" id="HBFK01004060">
    <property type="protein sequence ID" value="CAD8735997.1"/>
    <property type="molecule type" value="Transcribed_RNA"/>
</dbReference>
<dbReference type="PANTHER" id="PTHR43394:SF1">
    <property type="entry name" value="ATP-BINDING CASSETTE SUB-FAMILY B MEMBER 10, MITOCHONDRIAL"/>
    <property type="match status" value="1"/>
</dbReference>
<proteinExistence type="predicted"/>
<evidence type="ECO:0008006" key="12">
    <source>
        <dbReference type="Google" id="ProtNLM"/>
    </source>
</evidence>
<dbReference type="PROSITE" id="PS50893">
    <property type="entry name" value="ABC_TRANSPORTER_2"/>
    <property type="match status" value="1"/>
</dbReference>
<dbReference type="Pfam" id="PF00664">
    <property type="entry name" value="ABC_membrane"/>
    <property type="match status" value="1"/>
</dbReference>
<feature type="domain" description="ABC transmembrane type-1" evidence="10">
    <location>
        <begin position="39"/>
        <end position="321"/>
    </location>
</feature>
<dbReference type="PANTHER" id="PTHR43394">
    <property type="entry name" value="ATP-DEPENDENT PERMEASE MDL1, MITOCHONDRIAL"/>
    <property type="match status" value="1"/>
</dbReference>
<dbReference type="Gene3D" id="1.20.1560.10">
    <property type="entry name" value="ABC transporter type 1, transmembrane domain"/>
    <property type="match status" value="1"/>
</dbReference>
<feature type="transmembrane region" description="Helical" evidence="8">
    <location>
        <begin position="179"/>
        <end position="197"/>
    </location>
</feature>
<keyword evidence="6 8" id="KW-1133">Transmembrane helix</keyword>
<dbReference type="CDD" id="cd03249">
    <property type="entry name" value="ABC_MTABC3_MDL1_MDL2"/>
    <property type="match status" value="1"/>
</dbReference>
<dbReference type="InterPro" id="IPR011527">
    <property type="entry name" value="ABC1_TM_dom"/>
</dbReference>
<dbReference type="SUPFAM" id="SSF90123">
    <property type="entry name" value="ABC transporter transmembrane region"/>
    <property type="match status" value="1"/>
</dbReference>